<dbReference type="AlphaFoldDB" id="A0AAW2NLC2"/>
<reference evidence="1" key="1">
    <citation type="submission" date="2020-06" db="EMBL/GenBank/DDBJ databases">
        <authorList>
            <person name="Li T."/>
            <person name="Hu X."/>
            <person name="Zhang T."/>
            <person name="Song X."/>
            <person name="Zhang H."/>
            <person name="Dai N."/>
            <person name="Sheng W."/>
            <person name="Hou X."/>
            <person name="Wei L."/>
        </authorList>
    </citation>
    <scope>NUCLEOTIDE SEQUENCE</scope>
    <source>
        <strain evidence="1">G01</strain>
        <tissue evidence="1">Leaf</tissue>
    </source>
</reference>
<proteinExistence type="predicted"/>
<name>A0AAW2NLC2_9LAMI</name>
<gene>
    <name evidence="1" type="ORF">Sangu_1313100</name>
</gene>
<protein>
    <submittedName>
        <fullName evidence="1">Uncharacterized protein</fullName>
    </submittedName>
</protein>
<accession>A0AAW2NLC2</accession>
<dbReference type="EMBL" id="JACGWK010000007">
    <property type="protein sequence ID" value="KAL0344257.1"/>
    <property type="molecule type" value="Genomic_DNA"/>
</dbReference>
<evidence type="ECO:0000313" key="1">
    <source>
        <dbReference type="EMBL" id="KAL0344257.1"/>
    </source>
</evidence>
<reference evidence="1" key="2">
    <citation type="journal article" date="2024" name="Plant">
        <title>Genomic evolution and insights into agronomic trait innovations of Sesamum species.</title>
        <authorList>
            <person name="Miao H."/>
            <person name="Wang L."/>
            <person name="Qu L."/>
            <person name="Liu H."/>
            <person name="Sun Y."/>
            <person name="Le M."/>
            <person name="Wang Q."/>
            <person name="Wei S."/>
            <person name="Zheng Y."/>
            <person name="Lin W."/>
            <person name="Duan Y."/>
            <person name="Cao H."/>
            <person name="Xiong S."/>
            <person name="Wang X."/>
            <person name="Wei L."/>
            <person name="Li C."/>
            <person name="Ma Q."/>
            <person name="Ju M."/>
            <person name="Zhao R."/>
            <person name="Li G."/>
            <person name="Mu C."/>
            <person name="Tian Q."/>
            <person name="Mei H."/>
            <person name="Zhang T."/>
            <person name="Gao T."/>
            <person name="Zhang H."/>
        </authorList>
    </citation>
    <scope>NUCLEOTIDE SEQUENCE</scope>
    <source>
        <strain evidence="1">G01</strain>
    </source>
</reference>
<organism evidence="1">
    <name type="scientific">Sesamum angustifolium</name>
    <dbReference type="NCBI Taxonomy" id="2727405"/>
    <lineage>
        <taxon>Eukaryota</taxon>
        <taxon>Viridiplantae</taxon>
        <taxon>Streptophyta</taxon>
        <taxon>Embryophyta</taxon>
        <taxon>Tracheophyta</taxon>
        <taxon>Spermatophyta</taxon>
        <taxon>Magnoliopsida</taxon>
        <taxon>eudicotyledons</taxon>
        <taxon>Gunneridae</taxon>
        <taxon>Pentapetalae</taxon>
        <taxon>asterids</taxon>
        <taxon>lamiids</taxon>
        <taxon>Lamiales</taxon>
        <taxon>Pedaliaceae</taxon>
        <taxon>Sesamum</taxon>
    </lineage>
</organism>
<comment type="caution">
    <text evidence="1">The sequence shown here is derived from an EMBL/GenBank/DDBJ whole genome shotgun (WGS) entry which is preliminary data.</text>
</comment>
<sequence>MPRHSEVPRGILGKGKKGTTIFGEFDTAQFSASSRYPVVVVDKGKGVEGVRSQVFNSLEERKVQLGES</sequence>